<accession>A0A835HAT8</accession>
<dbReference type="EMBL" id="JADFTS010000008">
    <property type="protein sequence ID" value="KAF9595084.1"/>
    <property type="molecule type" value="Genomic_DNA"/>
</dbReference>
<protein>
    <submittedName>
        <fullName evidence="1">Uncharacterized protein</fullName>
    </submittedName>
</protein>
<keyword evidence="2" id="KW-1185">Reference proteome</keyword>
<name>A0A835HAT8_9MAGN</name>
<evidence type="ECO:0000313" key="1">
    <source>
        <dbReference type="EMBL" id="KAF9595084.1"/>
    </source>
</evidence>
<evidence type="ECO:0000313" key="2">
    <source>
        <dbReference type="Proteomes" id="UP000631114"/>
    </source>
</evidence>
<dbReference type="Proteomes" id="UP000631114">
    <property type="component" value="Unassembled WGS sequence"/>
</dbReference>
<sequence>MESVPLEHENVTELVLVALQDGVEEGRRFSNEERDPMTSKELNEEPYEFYAPTYYPDIPREMYGLMRLTTEIFTHGWGKLFYSRFMVSLGYMVHPGEIELQEIVNGLINTQMYNSPWEF</sequence>
<comment type="caution">
    <text evidence="1">The sequence shown here is derived from an EMBL/GenBank/DDBJ whole genome shotgun (WGS) entry which is preliminary data.</text>
</comment>
<proteinExistence type="predicted"/>
<reference evidence="1 2" key="1">
    <citation type="submission" date="2020-10" db="EMBL/GenBank/DDBJ databases">
        <title>The Coptis chinensis genome and diversification of protoberbering-type alkaloids.</title>
        <authorList>
            <person name="Wang B."/>
            <person name="Shu S."/>
            <person name="Song C."/>
            <person name="Liu Y."/>
        </authorList>
    </citation>
    <scope>NUCLEOTIDE SEQUENCE [LARGE SCALE GENOMIC DNA]</scope>
    <source>
        <strain evidence="1">HL-2020</strain>
        <tissue evidence="1">Leaf</tissue>
    </source>
</reference>
<organism evidence="1 2">
    <name type="scientific">Coptis chinensis</name>
    <dbReference type="NCBI Taxonomy" id="261450"/>
    <lineage>
        <taxon>Eukaryota</taxon>
        <taxon>Viridiplantae</taxon>
        <taxon>Streptophyta</taxon>
        <taxon>Embryophyta</taxon>
        <taxon>Tracheophyta</taxon>
        <taxon>Spermatophyta</taxon>
        <taxon>Magnoliopsida</taxon>
        <taxon>Ranunculales</taxon>
        <taxon>Ranunculaceae</taxon>
        <taxon>Coptidoideae</taxon>
        <taxon>Coptis</taxon>
    </lineage>
</organism>
<dbReference type="OrthoDB" id="414309at2759"/>
<gene>
    <name evidence="1" type="ORF">IFM89_036973</name>
</gene>
<dbReference type="AlphaFoldDB" id="A0A835HAT8"/>